<keyword evidence="3" id="KW-0597">Phosphoprotein</keyword>
<dbReference type="GO" id="GO:0005524">
    <property type="term" value="F:ATP binding"/>
    <property type="evidence" value="ECO:0007669"/>
    <property type="project" value="UniProtKB-KW"/>
</dbReference>
<dbReference type="InterPro" id="IPR038408">
    <property type="entry name" value="GNK2_sf"/>
</dbReference>
<dbReference type="FunFam" id="1.10.510.10:FF:000129">
    <property type="entry name" value="cysteine-rich receptor-like protein kinase 10"/>
    <property type="match status" value="2"/>
</dbReference>
<dbReference type="SUPFAM" id="SSF56112">
    <property type="entry name" value="Protein kinase-like (PK-like)"/>
    <property type="match status" value="2"/>
</dbReference>
<feature type="region of interest" description="Disordered" evidence="17">
    <location>
        <begin position="1285"/>
        <end position="1331"/>
    </location>
</feature>
<evidence type="ECO:0000256" key="1">
    <source>
        <dbReference type="ARBA" id="ARBA00004167"/>
    </source>
</evidence>
<dbReference type="GO" id="GO:0006950">
    <property type="term" value="P:response to stress"/>
    <property type="evidence" value="ECO:0007669"/>
    <property type="project" value="UniProtKB-ARBA"/>
</dbReference>
<evidence type="ECO:0000256" key="14">
    <source>
        <dbReference type="ARBA" id="ARBA00023180"/>
    </source>
</evidence>
<evidence type="ECO:0000256" key="16">
    <source>
        <dbReference type="ARBA" id="ARBA00047951"/>
    </source>
</evidence>
<evidence type="ECO:0000259" key="21">
    <source>
        <dbReference type="PROSITE" id="PS51473"/>
    </source>
</evidence>
<dbReference type="InterPro" id="IPR011009">
    <property type="entry name" value="Kinase-like_dom_sf"/>
</dbReference>
<evidence type="ECO:0000256" key="4">
    <source>
        <dbReference type="ARBA" id="ARBA00022679"/>
    </source>
</evidence>
<dbReference type="FunFam" id="3.30.430.20:FF:000009">
    <property type="entry name" value="Cysteine-rich receptor-like protein kinase 28"/>
    <property type="match status" value="2"/>
</dbReference>
<proteinExistence type="predicted"/>
<keyword evidence="12 18" id="KW-0472">Membrane</keyword>
<feature type="compositionally biased region" description="Low complexity" evidence="17">
    <location>
        <begin position="1308"/>
        <end position="1318"/>
    </location>
</feature>
<dbReference type="InterPro" id="IPR008271">
    <property type="entry name" value="Ser/Thr_kinase_AS"/>
</dbReference>
<keyword evidence="14" id="KW-0325">Glycoprotein</keyword>
<keyword evidence="10" id="KW-0067">ATP-binding</keyword>
<dbReference type="FunFam" id="3.30.430.20:FF:000002">
    <property type="entry name" value="Cysteine-rich receptor-like protein kinase 10"/>
    <property type="match status" value="2"/>
</dbReference>
<evidence type="ECO:0000256" key="2">
    <source>
        <dbReference type="ARBA" id="ARBA00022527"/>
    </source>
</evidence>
<keyword evidence="7" id="KW-0677">Repeat</keyword>
<evidence type="ECO:0000256" key="13">
    <source>
        <dbReference type="ARBA" id="ARBA00023170"/>
    </source>
</evidence>
<keyword evidence="8" id="KW-0547">Nucleotide-binding</keyword>
<organism evidence="22 23">
    <name type="scientific">Oldenlandia corymbosa var. corymbosa</name>
    <dbReference type="NCBI Taxonomy" id="529605"/>
    <lineage>
        <taxon>Eukaryota</taxon>
        <taxon>Viridiplantae</taxon>
        <taxon>Streptophyta</taxon>
        <taxon>Embryophyta</taxon>
        <taxon>Tracheophyta</taxon>
        <taxon>Spermatophyta</taxon>
        <taxon>Magnoliopsida</taxon>
        <taxon>eudicotyledons</taxon>
        <taxon>Gunneridae</taxon>
        <taxon>Pentapetalae</taxon>
        <taxon>asterids</taxon>
        <taxon>lamiids</taxon>
        <taxon>Gentianales</taxon>
        <taxon>Rubiaceae</taxon>
        <taxon>Rubioideae</taxon>
        <taxon>Spermacoceae</taxon>
        <taxon>Hedyotis-Oldenlandia complex</taxon>
        <taxon>Oldenlandia</taxon>
    </lineage>
</organism>
<feature type="domain" description="Gnk2-homologous" evidence="21">
    <location>
        <begin position="36"/>
        <end position="139"/>
    </location>
</feature>
<dbReference type="PROSITE" id="PS50011">
    <property type="entry name" value="PROTEIN_KINASE_DOM"/>
    <property type="match status" value="2"/>
</dbReference>
<feature type="chain" id="PRO_5043438099" evidence="19">
    <location>
        <begin position="32"/>
        <end position="1331"/>
    </location>
</feature>
<dbReference type="PANTHER" id="PTHR27002">
    <property type="entry name" value="RECEPTOR-LIKE SERINE/THREONINE-PROTEIN KINASE SD1-8"/>
    <property type="match status" value="1"/>
</dbReference>
<keyword evidence="4" id="KW-0808">Transferase</keyword>
<dbReference type="SMART" id="SM00220">
    <property type="entry name" value="S_TKc"/>
    <property type="match status" value="2"/>
</dbReference>
<dbReference type="InterPro" id="IPR001245">
    <property type="entry name" value="Ser-Thr/Tyr_kinase_cat_dom"/>
</dbReference>
<keyword evidence="6 19" id="KW-0732">Signal</keyword>
<keyword evidence="9" id="KW-0418">Kinase</keyword>
<evidence type="ECO:0000259" key="20">
    <source>
        <dbReference type="PROSITE" id="PS50011"/>
    </source>
</evidence>
<evidence type="ECO:0000256" key="19">
    <source>
        <dbReference type="SAM" id="SignalP"/>
    </source>
</evidence>
<feature type="compositionally biased region" description="Polar residues" evidence="17">
    <location>
        <begin position="650"/>
        <end position="663"/>
    </location>
</feature>
<evidence type="ECO:0000256" key="17">
    <source>
        <dbReference type="SAM" id="MobiDB-lite"/>
    </source>
</evidence>
<keyword evidence="2" id="KW-0723">Serine/threonine-protein kinase</keyword>
<sequence length="1331" mass="146638">MITKMMSRNRVLLLISWLLLSTLSSFHLCNADTPVTNCPDNTVYDNTTTNGRTYRNNLDSLLSALVSNASRPSGFFNYTAGSGDTAAYGLFLCRGDVSSSDCQDCLTTASTDALSRCPDKNQVTLWYDKCMMRYSNQSIFSRLDESIAWYLWNVNNVTNTSLLNQVLGDVFDQIATRASSGDPNSGKKFAVQDARFTSFQRIYALGQCTPDLSSLDCETCLRDAIKNLPSCCNSRQGGRVLYPSCNIRYESGPFYQLPSPPPPEPPTSSPPPPASLGPTSSSTKDKGGISTTTIIAIVVPTAAIVALVAIFCLVRKAKKTPIVVHEASGVSSITSNGESLQYNFGQIQACTNNFAIKNRIGEGGFGPVYKGTMPNGQTIAVKRLSRGSSQGTEEFINEIALVAKLQHRNLVRMLGYCLEGEEKLLIYEYVPNRSLDFFLFDPEKRSLLNWSTRYKIIGGTARGLLYLHEDSRLKIIHRDLKASNVLLDKNMNPKIADFGMARLFEFDQSEANTNRIAGTFGYMAPEYALHGMFSVKSDVFSFGVLVLEIISGKKNSSFLQSNAGDDLLSYCWRLWRDGTPLALLDPTISESCDKREVIQCIHIGLLCVQEDVELRPTMASVVLMLNSYSVTIPAPNPPALFGPSRRTERQFAQSDQSSTMKAGSSSQISSRFHLCNADTRTINCPDNTVYDNRTAIGRTYRNNLDSLLSVLVSNASKPSGFFNYTAGSGDTAAYGLFLCRGDVSTGDCQDCLTTAATDVLNLCPNKNQVTIWYDKCMLRYSNQSIFSRLDSGVAWLSWNVNNVTNTSLLNQVLGDVFDQIASRASSGDPNSGKKFAVQDARFTSFQRIYALGQCTPDLSSLECDTCLRNAIQNLPNCCNSRKGGRVLYPSCNIRYESGPFYQLPSPPPPEPPTSTPPPPPSLSPTTSSTKGKDGISTTTIIAIVVPIAAIVAVLAIFCFIRKAKKRQRVVHETSGVSSITSNGESLQYNFGQIQACTNNFAIQNRIGEGGFGPVYKGTMPNGQTIAVKRLSRGSSQGTEEFINEIALVAKLQHRNLVRLLGFCLEGEEKLLIYEYVPNRSLDFFLFDKEKRSLLNWLTRYKIIGGTARGLLYLHEDSRLKIIHRDLKASNVLLDQNMNPKIADFGMARLFEFDQSEANTNRIAGTFGYMAPEYALHGMFSVKSDVFSFGVLVLEIVSGKKNSSFLQSNAGDDLLSYCWRLWRDGTPLALLDPTISESCDKREVIQCIHIGLLCVQEDVELRPTMASVVLMLNSYSVTLPTPNSPALFGPSRRTERLPTGQPFGQPVQSSTDESSLLKSSRNEDSITELYPR</sequence>
<reference evidence="22" key="1">
    <citation type="submission" date="2023-03" db="EMBL/GenBank/DDBJ databases">
        <authorList>
            <person name="Julca I."/>
        </authorList>
    </citation>
    <scope>NUCLEOTIDE SEQUENCE</scope>
</reference>
<dbReference type="GO" id="GO:0004674">
    <property type="term" value="F:protein serine/threonine kinase activity"/>
    <property type="evidence" value="ECO:0007669"/>
    <property type="project" value="UniProtKB-KW"/>
</dbReference>
<evidence type="ECO:0000256" key="3">
    <source>
        <dbReference type="ARBA" id="ARBA00022553"/>
    </source>
</evidence>
<comment type="catalytic activity">
    <reaction evidence="15">
        <text>L-seryl-[protein] + ATP = O-phospho-L-seryl-[protein] + ADP + H(+)</text>
        <dbReference type="Rhea" id="RHEA:17989"/>
        <dbReference type="Rhea" id="RHEA-COMP:9863"/>
        <dbReference type="Rhea" id="RHEA-COMP:11604"/>
        <dbReference type="ChEBI" id="CHEBI:15378"/>
        <dbReference type="ChEBI" id="CHEBI:29999"/>
        <dbReference type="ChEBI" id="CHEBI:30616"/>
        <dbReference type="ChEBI" id="CHEBI:83421"/>
        <dbReference type="ChEBI" id="CHEBI:456216"/>
    </reaction>
</comment>
<evidence type="ECO:0000256" key="18">
    <source>
        <dbReference type="SAM" id="Phobius"/>
    </source>
</evidence>
<evidence type="ECO:0000256" key="12">
    <source>
        <dbReference type="ARBA" id="ARBA00023136"/>
    </source>
</evidence>
<protein>
    <submittedName>
        <fullName evidence="22">OLC1v1021883C2</fullName>
    </submittedName>
</protein>
<dbReference type="Gene3D" id="1.10.510.10">
    <property type="entry name" value="Transferase(Phosphotransferase) domain 1"/>
    <property type="match status" value="2"/>
</dbReference>
<feature type="domain" description="Protein kinase" evidence="20">
    <location>
        <begin position="354"/>
        <end position="629"/>
    </location>
</feature>
<feature type="transmembrane region" description="Helical" evidence="18">
    <location>
        <begin position="940"/>
        <end position="960"/>
    </location>
</feature>
<feature type="domain" description="Gnk2-homologous" evidence="21">
    <location>
        <begin position="791"/>
        <end position="900"/>
    </location>
</feature>
<dbReference type="CDD" id="cd23509">
    <property type="entry name" value="Gnk2-like"/>
    <property type="match status" value="4"/>
</dbReference>
<evidence type="ECO:0000313" key="22">
    <source>
        <dbReference type="EMBL" id="CAI9087735.1"/>
    </source>
</evidence>
<dbReference type="CDD" id="cd14066">
    <property type="entry name" value="STKc_IRAK"/>
    <property type="match status" value="2"/>
</dbReference>
<feature type="region of interest" description="Disordered" evidence="17">
    <location>
        <begin position="901"/>
        <end position="932"/>
    </location>
</feature>
<dbReference type="PROSITE" id="PS51473">
    <property type="entry name" value="GNK2"/>
    <property type="match status" value="4"/>
</dbReference>
<dbReference type="Gene3D" id="3.30.430.20">
    <property type="entry name" value="Gnk2 domain, C-X8-C-X2-C motif"/>
    <property type="match status" value="4"/>
</dbReference>
<dbReference type="FunFam" id="3.30.200.20:FF:000142">
    <property type="entry name" value="Cysteine-rich receptor-like protein kinase 10"/>
    <property type="match status" value="2"/>
</dbReference>
<dbReference type="InterPro" id="IPR002902">
    <property type="entry name" value="GNK2"/>
</dbReference>
<dbReference type="PROSITE" id="PS00108">
    <property type="entry name" value="PROTEIN_KINASE_ST"/>
    <property type="match status" value="2"/>
</dbReference>
<dbReference type="PANTHER" id="PTHR27002:SF1050">
    <property type="entry name" value="CYSTEINE-RICH RECEPTOR-LIKE PROTEIN KINASE 5"/>
    <property type="match status" value="1"/>
</dbReference>
<evidence type="ECO:0000256" key="6">
    <source>
        <dbReference type="ARBA" id="ARBA00022729"/>
    </source>
</evidence>
<evidence type="ECO:0000256" key="15">
    <source>
        <dbReference type="ARBA" id="ARBA00047558"/>
    </source>
</evidence>
<evidence type="ECO:0000256" key="9">
    <source>
        <dbReference type="ARBA" id="ARBA00022777"/>
    </source>
</evidence>
<evidence type="ECO:0000256" key="8">
    <source>
        <dbReference type="ARBA" id="ARBA00022741"/>
    </source>
</evidence>
<feature type="compositionally biased region" description="Pro residues" evidence="17">
    <location>
        <begin position="904"/>
        <end position="922"/>
    </location>
</feature>
<dbReference type="Pfam" id="PF07714">
    <property type="entry name" value="PK_Tyr_Ser-Thr"/>
    <property type="match status" value="2"/>
</dbReference>
<keyword evidence="23" id="KW-1185">Reference proteome</keyword>
<dbReference type="Pfam" id="PF01657">
    <property type="entry name" value="Stress-antifung"/>
    <property type="match status" value="4"/>
</dbReference>
<feature type="domain" description="Protein kinase" evidence="20">
    <location>
        <begin position="1000"/>
        <end position="1275"/>
    </location>
</feature>
<feature type="domain" description="Gnk2-homologous" evidence="21">
    <location>
        <begin position="678"/>
        <end position="785"/>
    </location>
</feature>
<keyword evidence="13" id="KW-0675">Receptor</keyword>
<feature type="region of interest" description="Disordered" evidence="17">
    <location>
        <begin position="255"/>
        <end position="285"/>
    </location>
</feature>
<keyword evidence="11 18" id="KW-1133">Transmembrane helix</keyword>
<dbReference type="GO" id="GO:0005886">
    <property type="term" value="C:plasma membrane"/>
    <property type="evidence" value="ECO:0007669"/>
    <property type="project" value="TreeGrafter"/>
</dbReference>
<feature type="domain" description="Gnk2-homologous" evidence="21">
    <location>
        <begin position="145"/>
        <end position="254"/>
    </location>
</feature>
<feature type="signal peptide" evidence="19">
    <location>
        <begin position="1"/>
        <end position="31"/>
    </location>
</feature>
<evidence type="ECO:0000256" key="7">
    <source>
        <dbReference type="ARBA" id="ARBA00022737"/>
    </source>
</evidence>
<comment type="subcellular location">
    <subcellularLocation>
        <location evidence="1">Membrane</location>
        <topology evidence="1">Single-pass membrane protein</topology>
    </subcellularLocation>
</comment>
<name>A0AAV1BYY5_OLDCO</name>
<dbReference type="EMBL" id="OX459118">
    <property type="protein sequence ID" value="CAI9087735.1"/>
    <property type="molecule type" value="Genomic_DNA"/>
</dbReference>
<gene>
    <name evidence="22" type="ORF">OLC1_LOCUS483</name>
</gene>
<feature type="region of interest" description="Disordered" evidence="17">
    <location>
        <begin position="639"/>
        <end position="663"/>
    </location>
</feature>
<keyword evidence="5 18" id="KW-0812">Transmembrane</keyword>
<evidence type="ECO:0000313" key="23">
    <source>
        <dbReference type="Proteomes" id="UP001161247"/>
    </source>
</evidence>
<comment type="catalytic activity">
    <reaction evidence="16">
        <text>L-threonyl-[protein] + ATP = O-phospho-L-threonyl-[protein] + ADP + H(+)</text>
        <dbReference type="Rhea" id="RHEA:46608"/>
        <dbReference type="Rhea" id="RHEA-COMP:11060"/>
        <dbReference type="Rhea" id="RHEA-COMP:11605"/>
        <dbReference type="ChEBI" id="CHEBI:15378"/>
        <dbReference type="ChEBI" id="CHEBI:30013"/>
        <dbReference type="ChEBI" id="CHEBI:30616"/>
        <dbReference type="ChEBI" id="CHEBI:61977"/>
        <dbReference type="ChEBI" id="CHEBI:456216"/>
    </reaction>
</comment>
<evidence type="ECO:0000256" key="5">
    <source>
        <dbReference type="ARBA" id="ARBA00022692"/>
    </source>
</evidence>
<evidence type="ECO:0000256" key="11">
    <source>
        <dbReference type="ARBA" id="ARBA00022989"/>
    </source>
</evidence>
<dbReference type="InterPro" id="IPR000719">
    <property type="entry name" value="Prot_kinase_dom"/>
</dbReference>
<accession>A0AAV1BYY5</accession>
<feature type="compositionally biased region" description="Pro residues" evidence="17">
    <location>
        <begin position="258"/>
        <end position="275"/>
    </location>
</feature>
<dbReference type="Gene3D" id="3.30.200.20">
    <property type="entry name" value="Phosphorylase Kinase, domain 1"/>
    <property type="match status" value="2"/>
</dbReference>
<dbReference type="Proteomes" id="UP001161247">
    <property type="component" value="Chromosome 1"/>
</dbReference>
<evidence type="ECO:0000256" key="10">
    <source>
        <dbReference type="ARBA" id="ARBA00022840"/>
    </source>
</evidence>